<dbReference type="PROSITE" id="PS51704">
    <property type="entry name" value="GP_PDE"/>
    <property type="match status" value="1"/>
</dbReference>
<protein>
    <recommendedName>
        <fullName evidence="1">GP-PDE domain-containing protein</fullName>
    </recommendedName>
</protein>
<dbReference type="InterPro" id="IPR017946">
    <property type="entry name" value="PLC-like_Pdiesterase_TIM-brl"/>
</dbReference>
<sequence>MSHPELVAHRGYAFRYPENTLLAIKAAVDAGAKFVEFDVLLSSDEVPVLFHDRDCIRMCGRDKAIHNYSFNELKTFSVSETDKFGGQFADNRITSLTELVSYITTVPHVTVFVELKRQAMEAHGIDVMLEKILPLLEPIKNQAVIISYSIESLLASQQHSDYPVGAVFDYWSERNNELIQRLKPQYMFTDIHDLPKQGRLECAGSQLAVYECIDPKWADDVYQRGVNLVETFQITEMLAAFQK</sequence>
<dbReference type="PANTHER" id="PTHR46211">
    <property type="entry name" value="GLYCEROPHOSPHORYL DIESTER PHOSPHODIESTERASE"/>
    <property type="match status" value="1"/>
</dbReference>
<dbReference type="PANTHER" id="PTHR46211:SF14">
    <property type="entry name" value="GLYCEROPHOSPHODIESTER PHOSPHODIESTERASE"/>
    <property type="match status" value="1"/>
</dbReference>
<dbReference type="EMBL" id="UOFR01000079">
    <property type="protein sequence ID" value="VAX00892.1"/>
    <property type="molecule type" value="Genomic_DNA"/>
</dbReference>
<dbReference type="AlphaFoldDB" id="A0A3B1AA39"/>
<gene>
    <name evidence="2" type="ORF">MNBD_GAMMA21-2317</name>
</gene>
<proteinExistence type="predicted"/>
<feature type="domain" description="GP-PDE" evidence="1">
    <location>
        <begin position="4"/>
        <end position="243"/>
    </location>
</feature>
<evidence type="ECO:0000313" key="2">
    <source>
        <dbReference type="EMBL" id="VAX00892.1"/>
    </source>
</evidence>
<accession>A0A3B1AA39</accession>
<dbReference type="GO" id="GO:0006629">
    <property type="term" value="P:lipid metabolic process"/>
    <property type="evidence" value="ECO:0007669"/>
    <property type="project" value="InterPro"/>
</dbReference>
<dbReference type="InterPro" id="IPR030395">
    <property type="entry name" value="GP_PDE_dom"/>
</dbReference>
<organism evidence="2">
    <name type="scientific">hydrothermal vent metagenome</name>
    <dbReference type="NCBI Taxonomy" id="652676"/>
    <lineage>
        <taxon>unclassified sequences</taxon>
        <taxon>metagenomes</taxon>
        <taxon>ecological metagenomes</taxon>
    </lineage>
</organism>
<dbReference type="GO" id="GO:0008081">
    <property type="term" value="F:phosphoric diester hydrolase activity"/>
    <property type="evidence" value="ECO:0007669"/>
    <property type="project" value="InterPro"/>
</dbReference>
<reference evidence="2" key="1">
    <citation type="submission" date="2018-06" db="EMBL/GenBank/DDBJ databases">
        <authorList>
            <person name="Zhirakovskaya E."/>
        </authorList>
    </citation>
    <scope>NUCLEOTIDE SEQUENCE</scope>
</reference>
<dbReference type="SUPFAM" id="SSF51695">
    <property type="entry name" value="PLC-like phosphodiesterases"/>
    <property type="match status" value="1"/>
</dbReference>
<evidence type="ECO:0000259" key="1">
    <source>
        <dbReference type="PROSITE" id="PS51704"/>
    </source>
</evidence>
<name>A0A3B1AA39_9ZZZZ</name>
<dbReference type="Pfam" id="PF03009">
    <property type="entry name" value="GDPD"/>
    <property type="match status" value="1"/>
</dbReference>
<dbReference type="Gene3D" id="3.20.20.190">
    <property type="entry name" value="Phosphatidylinositol (PI) phosphodiesterase"/>
    <property type="match status" value="1"/>
</dbReference>